<dbReference type="PRINTS" id="PR00445">
    <property type="entry name" value="HUPFHYPC"/>
</dbReference>
<dbReference type="NCBIfam" id="TIGR00074">
    <property type="entry name" value="hypC_hupF"/>
    <property type="match status" value="1"/>
</dbReference>
<dbReference type="PANTHER" id="PTHR35177">
    <property type="entry name" value="HYDROGENASE MATURATION FACTOR HYBG"/>
    <property type="match status" value="1"/>
</dbReference>
<dbReference type="SUPFAM" id="SSF159127">
    <property type="entry name" value="HupF/HypC-like"/>
    <property type="match status" value="1"/>
</dbReference>
<protein>
    <submittedName>
        <fullName evidence="2">HypC/HybG/HupF family hydrogenase formation chaperone</fullName>
    </submittedName>
</protein>
<dbReference type="Pfam" id="PF01455">
    <property type="entry name" value="HupF_HypC"/>
    <property type="match status" value="1"/>
</dbReference>
<dbReference type="Gene3D" id="2.30.30.140">
    <property type="match status" value="1"/>
</dbReference>
<proteinExistence type="inferred from homology"/>
<dbReference type="GO" id="GO:0005506">
    <property type="term" value="F:iron ion binding"/>
    <property type="evidence" value="ECO:0007669"/>
    <property type="project" value="TreeGrafter"/>
</dbReference>
<dbReference type="PANTHER" id="PTHR35177:SF2">
    <property type="entry name" value="HYDROGENASE MATURATION FACTOR HYBG"/>
    <property type="match status" value="1"/>
</dbReference>
<comment type="caution">
    <text evidence="2">The sequence shown here is derived from an EMBL/GenBank/DDBJ whole genome shotgun (WGS) entry which is preliminary data.</text>
</comment>
<reference evidence="2 3" key="1">
    <citation type="journal article" date="2017" name="Int. J. Syst. Evol. Microbiol.">
        <title>Desulfovibrio senegalensis sp. nov., a mesophilic sulfate reducer isolated from marine sediment.</title>
        <authorList>
            <person name="Thioye A."/>
            <person name="Gam Z.B.A."/>
            <person name="Mbengue M."/>
            <person name="Cayol J.L."/>
            <person name="Joseph-Bartoli M."/>
            <person name="Toure-Kane C."/>
            <person name="Labat M."/>
        </authorList>
    </citation>
    <scope>NUCLEOTIDE SEQUENCE [LARGE SCALE GENOMIC DNA]</scope>
    <source>
        <strain evidence="2 3">DSM 101509</strain>
    </source>
</reference>
<evidence type="ECO:0000256" key="1">
    <source>
        <dbReference type="ARBA" id="ARBA00006018"/>
    </source>
</evidence>
<organism evidence="2 3">
    <name type="scientific">Pseudodesulfovibrio senegalensis</name>
    <dbReference type="NCBI Taxonomy" id="1721087"/>
    <lineage>
        <taxon>Bacteria</taxon>
        <taxon>Pseudomonadati</taxon>
        <taxon>Thermodesulfobacteriota</taxon>
        <taxon>Desulfovibrionia</taxon>
        <taxon>Desulfovibrionales</taxon>
        <taxon>Desulfovibrionaceae</taxon>
    </lineage>
</organism>
<keyword evidence="3" id="KW-1185">Reference proteome</keyword>
<gene>
    <name evidence="2" type="ORF">F8A88_02505</name>
</gene>
<accession>A0A6N6N6Q0</accession>
<sequence>MCLAVPAEVLSIENDIAVCRVDRGQTTIRASLMLLPEPPQIGEFLIIHAGFALNILDREQAEESLRTISQDANCPLSTGTEG</sequence>
<dbReference type="Proteomes" id="UP000438699">
    <property type="component" value="Unassembled WGS sequence"/>
</dbReference>
<dbReference type="RefSeq" id="WP_151149487.1">
    <property type="nucleotide sequence ID" value="NZ_WAIE01000001.1"/>
</dbReference>
<dbReference type="AlphaFoldDB" id="A0A6N6N6Q0"/>
<dbReference type="GO" id="GO:1902670">
    <property type="term" value="F:carbon dioxide binding"/>
    <property type="evidence" value="ECO:0007669"/>
    <property type="project" value="TreeGrafter"/>
</dbReference>
<comment type="similarity">
    <text evidence="1">Belongs to the HupF/HypC family.</text>
</comment>
<evidence type="ECO:0000313" key="2">
    <source>
        <dbReference type="EMBL" id="KAB1443155.1"/>
    </source>
</evidence>
<dbReference type="InterPro" id="IPR001109">
    <property type="entry name" value="Hydrogenase_HupF/HypC"/>
</dbReference>
<dbReference type="GO" id="GO:0051604">
    <property type="term" value="P:protein maturation"/>
    <property type="evidence" value="ECO:0007669"/>
    <property type="project" value="TreeGrafter"/>
</dbReference>
<dbReference type="EMBL" id="WAIE01000001">
    <property type="protein sequence ID" value="KAB1443155.1"/>
    <property type="molecule type" value="Genomic_DNA"/>
</dbReference>
<evidence type="ECO:0000313" key="3">
    <source>
        <dbReference type="Proteomes" id="UP000438699"/>
    </source>
</evidence>
<name>A0A6N6N6Q0_9BACT</name>
<dbReference type="OrthoDB" id="9806017at2"/>